<evidence type="ECO:0000313" key="2">
    <source>
        <dbReference type="EMBL" id="GFO45537.1"/>
    </source>
</evidence>
<keyword evidence="1" id="KW-1133">Transmembrane helix</keyword>
<accession>A0AAV4DMN6</accession>
<evidence type="ECO:0000313" key="3">
    <source>
        <dbReference type="Proteomes" id="UP000735302"/>
    </source>
</evidence>
<organism evidence="2 3">
    <name type="scientific">Plakobranchus ocellatus</name>
    <dbReference type="NCBI Taxonomy" id="259542"/>
    <lineage>
        <taxon>Eukaryota</taxon>
        <taxon>Metazoa</taxon>
        <taxon>Spiralia</taxon>
        <taxon>Lophotrochozoa</taxon>
        <taxon>Mollusca</taxon>
        <taxon>Gastropoda</taxon>
        <taxon>Heterobranchia</taxon>
        <taxon>Euthyneura</taxon>
        <taxon>Panpulmonata</taxon>
        <taxon>Sacoglossa</taxon>
        <taxon>Placobranchoidea</taxon>
        <taxon>Plakobranchidae</taxon>
        <taxon>Plakobranchus</taxon>
    </lineage>
</organism>
<dbReference type="EMBL" id="BLXT01008064">
    <property type="protein sequence ID" value="GFO45537.1"/>
    <property type="molecule type" value="Genomic_DNA"/>
</dbReference>
<keyword evidence="1" id="KW-0812">Transmembrane</keyword>
<dbReference type="PANTHER" id="PTHR31362:SF0">
    <property type="entry name" value="EXOSTOSIN DOMAIN-CONTAINING PROTEIN-RELATED"/>
    <property type="match status" value="1"/>
</dbReference>
<dbReference type="Proteomes" id="UP000735302">
    <property type="component" value="Unassembled WGS sequence"/>
</dbReference>
<keyword evidence="3" id="KW-1185">Reference proteome</keyword>
<gene>
    <name evidence="2" type="ORF">PoB_007204200</name>
</gene>
<protein>
    <recommendedName>
        <fullName evidence="4">Nucleotide-diphospho-sugar transferase domain-containing protein</fullName>
    </recommendedName>
</protein>
<sequence length="752" mass="85711">MKTNGSCSRQRPCRRCVSSYNASLAIGTAFFLLLVYLMMEELTSYASESGSHSQLNITRWIIPVHNLDAKIMMDGIPEGWMLLLPTGANLSCSRCVQDDSVRVNDAFSQHNRHHVTSEAVYSHMLPVLFAIKGGAQQIVLSSNTSDLKSSMQKLFIDNEPYGVVGLEYFGSALTLDSHHFHHRSEVEKAPVCKYRLRKCMNPLWTLGLRCKLTKQAIIQQDIILDEQAPPVFASSPKFSIQMIEDALFQRTGFWSMFVAFVEPGEEASVWSLWAQRLMMELSAETGLVVLPCPQGAPHAKVPTNLNDASQSVFHLVNTWKCPRERDFFDCAVTLAGQLRRDGYVTQVALDALYVWLAELWVLGYTPPQRRQRKPCPERPVKEGCIIHHPALSVLGGRAGLAPYQTPQKLFPAIETRCSNQSKRAGVSDPFLPYILDPEGSSKVRDLALVLIFYDSSIYNNIIFLEDLHRKYFNQIIYCGPVAAHFSIFYSEIKRPFSYIEVPHTRGFVAHDCLTRAVMMNYGVSGYLEIADDVILNTWSLGSIPRDRFWFQKDLRVASRYVQMMQDFAVSHPVAWWPWTIDGQKWGAKAMANVWNSLREIGSNGSIAARETVRSFLQMLQHNSGHPDNFFYSSSDIFYVPAVFRRSWIFLGDIFIRNNVFLDVAVPTLMNGVDLISNIVRMDGVYLWYNNRANYPAHYRGFHNFFHPWKMGWIHQADHAYFMCYFILPFIVDDLVQGKQAKGAKSSMFKKVK</sequence>
<proteinExistence type="predicted"/>
<dbReference type="InterPro" id="IPR005049">
    <property type="entry name" value="STL-like"/>
</dbReference>
<comment type="caution">
    <text evidence="2">The sequence shown here is derived from an EMBL/GenBank/DDBJ whole genome shotgun (WGS) entry which is preliminary data.</text>
</comment>
<evidence type="ECO:0008006" key="4">
    <source>
        <dbReference type="Google" id="ProtNLM"/>
    </source>
</evidence>
<name>A0AAV4DMN6_9GAST</name>
<evidence type="ECO:0000256" key="1">
    <source>
        <dbReference type="SAM" id="Phobius"/>
    </source>
</evidence>
<dbReference type="PANTHER" id="PTHR31362">
    <property type="entry name" value="GLYCOSYLTRANSFERASE STELLO1-RELATED"/>
    <property type="match status" value="1"/>
</dbReference>
<reference evidence="2 3" key="1">
    <citation type="journal article" date="2021" name="Elife">
        <title>Chloroplast acquisition without the gene transfer in kleptoplastic sea slugs, Plakobranchus ocellatus.</title>
        <authorList>
            <person name="Maeda T."/>
            <person name="Takahashi S."/>
            <person name="Yoshida T."/>
            <person name="Shimamura S."/>
            <person name="Takaki Y."/>
            <person name="Nagai Y."/>
            <person name="Toyoda A."/>
            <person name="Suzuki Y."/>
            <person name="Arimoto A."/>
            <person name="Ishii H."/>
            <person name="Satoh N."/>
            <person name="Nishiyama T."/>
            <person name="Hasebe M."/>
            <person name="Maruyama T."/>
            <person name="Minagawa J."/>
            <person name="Obokata J."/>
            <person name="Shigenobu S."/>
        </authorList>
    </citation>
    <scope>NUCLEOTIDE SEQUENCE [LARGE SCALE GENOMIC DNA]</scope>
</reference>
<dbReference type="AlphaFoldDB" id="A0AAV4DMN6"/>
<feature type="transmembrane region" description="Helical" evidence="1">
    <location>
        <begin position="20"/>
        <end position="39"/>
    </location>
</feature>
<keyword evidence="1" id="KW-0472">Membrane</keyword>